<evidence type="ECO:0000313" key="2">
    <source>
        <dbReference type="EMBL" id="KAK3368351.1"/>
    </source>
</evidence>
<gene>
    <name evidence="2" type="ORF">B0H63DRAFT_528719</name>
</gene>
<evidence type="ECO:0000256" key="1">
    <source>
        <dbReference type="SAM" id="MobiDB-lite"/>
    </source>
</evidence>
<reference evidence="2" key="1">
    <citation type="journal article" date="2023" name="Mol. Phylogenet. Evol.">
        <title>Genome-scale phylogeny and comparative genomics of the fungal order Sordariales.</title>
        <authorList>
            <person name="Hensen N."/>
            <person name="Bonometti L."/>
            <person name="Westerberg I."/>
            <person name="Brannstrom I.O."/>
            <person name="Guillou S."/>
            <person name="Cros-Aarteil S."/>
            <person name="Calhoun S."/>
            <person name="Haridas S."/>
            <person name="Kuo A."/>
            <person name="Mondo S."/>
            <person name="Pangilinan J."/>
            <person name="Riley R."/>
            <person name="LaButti K."/>
            <person name="Andreopoulos B."/>
            <person name="Lipzen A."/>
            <person name="Chen C."/>
            <person name="Yan M."/>
            <person name="Daum C."/>
            <person name="Ng V."/>
            <person name="Clum A."/>
            <person name="Steindorff A."/>
            <person name="Ohm R.A."/>
            <person name="Martin F."/>
            <person name="Silar P."/>
            <person name="Natvig D.O."/>
            <person name="Lalanne C."/>
            <person name="Gautier V."/>
            <person name="Ament-Velasquez S.L."/>
            <person name="Kruys A."/>
            <person name="Hutchinson M.I."/>
            <person name="Powell A.J."/>
            <person name="Barry K."/>
            <person name="Miller A.N."/>
            <person name="Grigoriev I.V."/>
            <person name="Debuchy R."/>
            <person name="Gladieux P."/>
            <person name="Hiltunen Thoren M."/>
            <person name="Johannesson H."/>
        </authorList>
    </citation>
    <scope>NUCLEOTIDE SEQUENCE</scope>
    <source>
        <strain evidence="2">CBS 232.78</strain>
    </source>
</reference>
<organism evidence="2 3">
    <name type="scientific">Podospora didyma</name>
    <dbReference type="NCBI Taxonomy" id="330526"/>
    <lineage>
        <taxon>Eukaryota</taxon>
        <taxon>Fungi</taxon>
        <taxon>Dikarya</taxon>
        <taxon>Ascomycota</taxon>
        <taxon>Pezizomycotina</taxon>
        <taxon>Sordariomycetes</taxon>
        <taxon>Sordariomycetidae</taxon>
        <taxon>Sordariales</taxon>
        <taxon>Podosporaceae</taxon>
        <taxon>Podospora</taxon>
    </lineage>
</organism>
<dbReference type="EMBL" id="JAULSW010000010">
    <property type="protein sequence ID" value="KAK3368351.1"/>
    <property type="molecule type" value="Genomic_DNA"/>
</dbReference>
<reference evidence="2" key="2">
    <citation type="submission" date="2023-06" db="EMBL/GenBank/DDBJ databases">
        <authorList>
            <consortium name="Lawrence Berkeley National Laboratory"/>
            <person name="Haridas S."/>
            <person name="Hensen N."/>
            <person name="Bonometti L."/>
            <person name="Westerberg I."/>
            <person name="Brannstrom I.O."/>
            <person name="Guillou S."/>
            <person name="Cros-Aarteil S."/>
            <person name="Calhoun S."/>
            <person name="Kuo A."/>
            <person name="Mondo S."/>
            <person name="Pangilinan J."/>
            <person name="Riley R."/>
            <person name="LaButti K."/>
            <person name="Andreopoulos B."/>
            <person name="Lipzen A."/>
            <person name="Chen C."/>
            <person name="Yanf M."/>
            <person name="Daum C."/>
            <person name="Ng V."/>
            <person name="Clum A."/>
            <person name="Steindorff A."/>
            <person name="Ohm R."/>
            <person name="Martin F."/>
            <person name="Silar P."/>
            <person name="Natvig D."/>
            <person name="Lalanne C."/>
            <person name="Gautier V."/>
            <person name="Ament-velasquez S.L."/>
            <person name="Kruys A."/>
            <person name="Hutchinson M.I."/>
            <person name="Powell A.J."/>
            <person name="Barry K."/>
            <person name="Miller A.N."/>
            <person name="Grigoriev I.V."/>
            <person name="Debuchy R."/>
            <person name="Gladieux P."/>
            <person name="Thoren M.H."/>
            <person name="Johannesson H."/>
        </authorList>
    </citation>
    <scope>NUCLEOTIDE SEQUENCE</scope>
    <source>
        <strain evidence="2">CBS 232.78</strain>
    </source>
</reference>
<feature type="region of interest" description="Disordered" evidence="1">
    <location>
        <begin position="132"/>
        <end position="161"/>
    </location>
</feature>
<evidence type="ECO:0000313" key="3">
    <source>
        <dbReference type="Proteomes" id="UP001285441"/>
    </source>
</evidence>
<name>A0AAE0N2D0_9PEZI</name>
<accession>A0AAE0N2D0</accession>
<sequence>MALIDFIQLENHDQIRDSLTRAFYIPGSEDKANYVADIPGLCLGLPGCTVLLPADCDGALLQGWIRFDDDEDFMSGNCLVMRVRCAAKVTIAFNTVFVWVPRIMGTQGNIVRGGASASSAVAAANTNANMPQTAQAQGQGYGNPAYGSNDNVQGLNGNTHPGGIQARVEDDIAACGGERPCHQRTFPEPPTGVVSVSDANKAVSGGGGYRGLAHQLPFPIAGISSGNTLLPLLATAVTAGSSINQQQQKAGPFVVPTLRRSSSMSSMDGDEIHTPVFDEDMDGEITVGIAGYHGGGEVADTTKGKKVVSFACEKSPSGGRAQKE</sequence>
<proteinExistence type="predicted"/>
<keyword evidence="3" id="KW-1185">Reference proteome</keyword>
<feature type="compositionally biased region" description="Polar residues" evidence="1">
    <location>
        <begin position="146"/>
        <end position="159"/>
    </location>
</feature>
<dbReference type="AlphaFoldDB" id="A0AAE0N2D0"/>
<protein>
    <submittedName>
        <fullName evidence="2">Uncharacterized protein</fullName>
    </submittedName>
</protein>
<dbReference type="Proteomes" id="UP001285441">
    <property type="component" value="Unassembled WGS sequence"/>
</dbReference>
<comment type="caution">
    <text evidence="2">The sequence shown here is derived from an EMBL/GenBank/DDBJ whole genome shotgun (WGS) entry which is preliminary data.</text>
</comment>